<evidence type="ECO:0008006" key="2">
    <source>
        <dbReference type="Google" id="ProtNLM"/>
    </source>
</evidence>
<dbReference type="Gene3D" id="1.20.1090.10">
    <property type="entry name" value="Dehydroquinate synthase-like - alpha domain"/>
    <property type="match status" value="1"/>
</dbReference>
<sequence length="61" mass="6831">LPVAIPKSISDKELYKAMKHDKKAKAGSIRFALLDTIGHCEINGDVTKKEICEALRRSRHV</sequence>
<organism evidence="1">
    <name type="scientific">hydrothermal vent metagenome</name>
    <dbReference type="NCBI Taxonomy" id="652676"/>
    <lineage>
        <taxon>unclassified sequences</taxon>
        <taxon>metagenomes</taxon>
        <taxon>ecological metagenomes</taxon>
    </lineage>
</organism>
<dbReference type="SUPFAM" id="SSF56796">
    <property type="entry name" value="Dehydroquinate synthase-like"/>
    <property type="match status" value="1"/>
</dbReference>
<protein>
    <recommendedName>
        <fullName evidence="2">3-dehydroquinate synthase</fullName>
    </recommendedName>
</protein>
<accession>A0A3B1CMU3</accession>
<feature type="non-terminal residue" evidence="1">
    <location>
        <position position="1"/>
    </location>
</feature>
<proteinExistence type="predicted"/>
<gene>
    <name evidence="1" type="ORF">MNBD_NITROSPINAE03-33</name>
</gene>
<dbReference type="EMBL" id="UOGB01000326">
    <property type="protein sequence ID" value="VAX25288.1"/>
    <property type="molecule type" value="Genomic_DNA"/>
</dbReference>
<name>A0A3B1CMU3_9ZZZZ</name>
<evidence type="ECO:0000313" key="1">
    <source>
        <dbReference type="EMBL" id="VAX25288.1"/>
    </source>
</evidence>
<dbReference type="AlphaFoldDB" id="A0A3B1CMU3"/>
<reference evidence="1" key="1">
    <citation type="submission" date="2018-06" db="EMBL/GenBank/DDBJ databases">
        <authorList>
            <person name="Zhirakovskaya E."/>
        </authorList>
    </citation>
    <scope>NUCLEOTIDE SEQUENCE</scope>
</reference>